<dbReference type="Proteomes" id="UP000220106">
    <property type="component" value="Unassembled WGS sequence"/>
</dbReference>
<dbReference type="CDD" id="cd02440">
    <property type="entry name" value="AdoMet_MTases"/>
    <property type="match status" value="1"/>
</dbReference>
<dbReference type="GO" id="GO:0032259">
    <property type="term" value="P:methylation"/>
    <property type="evidence" value="ECO:0007669"/>
    <property type="project" value="UniProtKB-KW"/>
</dbReference>
<dbReference type="Pfam" id="PF08241">
    <property type="entry name" value="Methyltransf_11"/>
    <property type="match status" value="1"/>
</dbReference>
<proteinExistence type="predicted"/>
<sequence length="231" mass="26185">MDLHTWHKESEKKWDDFASKWVENSQEMWETGSRKNIIPFFSQYVPTGSKVADIGCGDGVGSLKLAEAGYEVTGIDLSNVMIEFAMEKTVHQPKLSFIQGDFYRLPFKDEEMDAALVINSLEYTGEPLTVMKEIHRIIKPGGYACFGILGPTAEPRKKFSFQRLLGDKVIMNTMQPWEFEKIAVESGWKAVADTGVAKRGVDFTKLGHFSKDLKQAVSFMWLFLLQKEGNQ</sequence>
<dbReference type="SUPFAM" id="SSF53335">
    <property type="entry name" value="S-adenosyl-L-methionine-dependent methyltransferases"/>
    <property type="match status" value="1"/>
</dbReference>
<keyword evidence="6" id="KW-1185">Reference proteome</keyword>
<dbReference type="EMBL" id="NUEQ01000025">
    <property type="protein sequence ID" value="PEJ32170.1"/>
    <property type="molecule type" value="Genomic_DNA"/>
</dbReference>
<dbReference type="AlphaFoldDB" id="A0AAX0S362"/>
<keyword evidence="4" id="KW-0489">Methyltransferase</keyword>
<reference evidence="3 6" key="2">
    <citation type="submission" date="2018-07" db="EMBL/GenBank/DDBJ databases">
        <title>The molecular basis for the intramolecular migration of carboxyl group in the catabolism of para-hydroxybenzoate via gentisate.</title>
        <authorList>
            <person name="Zhao H."/>
            <person name="Xu Y."/>
            <person name="Lin S."/>
            <person name="Spain J.C."/>
            <person name="Zhou N.-Y."/>
        </authorList>
    </citation>
    <scope>NUCLEOTIDE SEQUENCE [LARGE SCALE GENOMIC DNA]</scope>
    <source>
        <strain evidence="3 6">PHB-7a</strain>
    </source>
</reference>
<evidence type="ECO:0000256" key="1">
    <source>
        <dbReference type="ARBA" id="ARBA00022679"/>
    </source>
</evidence>
<protein>
    <submittedName>
        <fullName evidence="3 4">SAM-dependent methyltransferase</fullName>
    </submittedName>
</protein>
<organism evidence="4 5">
    <name type="scientific">Peribacillus butanolivorans</name>
    <dbReference type="NCBI Taxonomy" id="421767"/>
    <lineage>
        <taxon>Bacteria</taxon>
        <taxon>Bacillati</taxon>
        <taxon>Bacillota</taxon>
        <taxon>Bacilli</taxon>
        <taxon>Bacillales</taxon>
        <taxon>Bacillaceae</taxon>
        <taxon>Peribacillus</taxon>
    </lineage>
</organism>
<dbReference type="Gene3D" id="3.40.50.150">
    <property type="entry name" value="Vaccinia Virus protein VP39"/>
    <property type="match status" value="1"/>
</dbReference>
<feature type="domain" description="Methyltransferase type 11" evidence="2">
    <location>
        <begin position="53"/>
        <end position="146"/>
    </location>
</feature>
<dbReference type="PANTHER" id="PTHR44068">
    <property type="entry name" value="ZGC:194242"/>
    <property type="match status" value="1"/>
</dbReference>
<dbReference type="EMBL" id="CP030926">
    <property type="protein sequence ID" value="AXN37229.1"/>
    <property type="molecule type" value="Genomic_DNA"/>
</dbReference>
<dbReference type="KEGG" id="pbut:DTO10_01650"/>
<gene>
    <name evidence="4" type="ORF">CN689_13650</name>
    <name evidence="3" type="ORF">DTO10_01650</name>
</gene>
<dbReference type="RefSeq" id="WP_098176275.1">
    <property type="nucleotide sequence ID" value="NZ_CP030926.1"/>
</dbReference>
<dbReference type="GO" id="GO:0008757">
    <property type="term" value="F:S-adenosylmethionine-dependent methyltransferase activity"/>
    <property type="evidence" value="ECO:0007669"/>
    <property type="project" value="InterPro"/>
</dbReference>
<keyword evidence="1" id="KW-0808">Transferase</keyword>
<dbReference type="InterPro" id="IPR050447">
    <property type="entry name" value="Erg6_SMT_methyltransf"/>
</dbReference>
<evidence type="ECO:0000313" key="5">
    <source>
        <dbReference type="Proteomes" id="UP000220106"/>
    </source>
</evidence>
<name>A0AAX0S362_9BACI</name>
<dbReference type="Proteomes" id="UP000260457">
    <property type="component" value="Chromosome"/>
</dbReference>
<reference evidence="4 5" key="1">
    <citation type="submission" date="2017-09" db="EMBL/GenBank/DDBJ databases">
        <title>Large-scale bioinformatics analysis of Bacillus genomes uncovers conserved roles of natural products in bacterial physiology.</title>
        <authorList>
            <consortium name="Agbiome Team Llc"/>
            <person name="Bleich R.M."/>
            <person name="Kirk G.J."/>
            <person name="Santa Maria K.C."/>
            <person name="Allen S.E."/>
            <person name="Farag S."/>
            <person name="Shank E.A."/>
            <person name="Bowers A."/>
        </authorList>
    </citation>
    <scope>NUCLEOTIDE SEQUENCE [LARGE SCALE GENOMIC DNA]</scope>
    <source>
        <strain evidence="4 5">AFS003229</strain>
    </source>
</reference>
<dbReference type="PANTHER" id="PTHR44068:SF11">
    <property type="entry name" value="GERANYL DIPHOSPHATE 2-C-METHYLTRANSFERASE"/>
    <property type="match status" value="1"/>
</dbReference>
<dbReference type="InterPro" id="IPR029063">
    <property type="entry name" value="SAM-dependent_MTases_sf"/>
</dbReference>
<evidence type="ECO:0000313" key="6">
    <source>
        <dbReference type="Proteomes" id="UP000260457"/>
    </source>
</evidence>
<evidence type="ECO:0000313" key="4">
    <source>
        <dbReference type="EMBL" id="PEJ32170.1"/>
    </source>
</evidence>
<dbReference type="InterPro" id="IPR013216">
    <property type="entry name" value="Methyltransf_11"/>
</dbReference>
<evidence type="ECO:0000259" key="2">
    <source>
        <dbReference type="Pfam" id="PF08241"/>
    </source>
</evidence>
<evidence type="ECO:0000313" key="3">
    <source>
        <dbReference type="EMBL" id="AXN37229.1"/>
    </source>
</evidence>
<accession>A0AAX0S362</accession>